<dbReference type="PANTHER" id="PTHR12763">
    <property type="match status" value="1"/>
</dbReference>
<evidence type="ECO:0000256" key="5">
    <source>
        <dbReference type="ARBA" id="ARBA00038105"/>
    </source>
</evidence>
<evidence type="ECO:0000256" key="2">
    <source>
        <dbReference type="ARBA" id="ARBA00022692"/>
    </source>
</evidence>
<dbReference type="SMART" id="SM00271">
    <property type="entry name" value="DnaJ"/>
    <property type="match status" value="1"/>
</dbReference>
<keyword evidence="4 6" id="KW-0472">Membrane</keyword>
<sequence length="155" mass="16226">MAAFVFGALLLAACLGAAWWFSQQKTDDAARMVRIILGSGALIAGVVICLRGAVILGGPIGLFGLGMLGRAIRVPHRRSRSSGGSAGTAPATGMSLAEAREILDVDASADAETIRQAHRRLMKKLHPDTGEGSAALARQVQDARDLLLDHLNDKS</sequence>
<dbReference type="Proteomes" id="UP001143486">
    <property type="component" value="Unassembled WGS sequence"/>
</dbReference>
<dbReference type="GO" id="GO:0016020">
    <property type="term" value="C:membrane"/>
    <property type="evidence" value="ECO:0007669"/>
    <property type="project" value="UniProtKB-SubCell"/>
</dbReference>
<dbReference type="RefSeq" id="WP_271185378.1">
    <property type="nucleotide sequence ID" value="NZ_BSFE01000001.1"/>
</dbReference>
<keyword evidence="3 6" id="KW-1133">Transmembrane helix</keyword>
<comment type="similarity">
    <text evidence="5">Belongs to the TIM14 family.</text>
</comment>
<dbReference type="PROSITE" id="PS50076">
    <property type="entry name" value="DNAJ_2"/>
    <property type="match status" value="1"/>
</dbReference>
<reference evidence="8" key="2">
    <citation type="submission" date="2023-01" db="EMBL/GenBank/DDBJ databases">
        <authorList>
            <person name="Sun Q."/>
            <person name="Evtushenko L."/>
        </authorList>
    </citation>
    <scope>NUCLEOTIDE SEQUENCE</scope>
    <source>
        <strain evidence="8">VKM B-1513</strain>
    </source>
</reference>
<reference evidence="8" key="1">
    <citation type="journal article" date="2014" name="Int. J. Syst. Evol. Microbiol.">
        <title>Complete genome sequence of Corynebacterium casei LMG S-19264T (=DSM 44701T), isolated from a smear-ripened cheese.</title>
        <authorList>
            <consortium name="US DOE Joint Genome Institute (JGI-PGF)"/>
            <person name="Walter F."/>
            <person name="Albersmeier A."/>
            <person name="Kalinowski J."/>
            <person name="Ruckert C."/>
        </authorList>
    </citation>
    <scope>NUCLEOTIDE SEQUENCE</scope>
    <source>
        <strain evidence="8">VKM B-1513</strain>
    </source>
</reference>
<keyword evidence="2 6" id="KW-0812">Transmembrane</keyword>
<evidence type="ECO:0000256" key="3">
    <source>
        <dbReference type="ARBA" id="ARBA00022989"/>
    </source>
</evidence>
<keyword evidence="9" id="KW-1185">Reference proteome</keyword>
<dbReference type="InterPro" id="IPR036869">
    <property type="entry name" value="J_dom_sf"/>
</dbReference>
<evidence type="ECO:0000313" key="8">
    <source>
        <dbReference type="EMBL" id="GLK50985.1"/>
    </source>
</evidence>
<gene>
    <name evidence="8" type="ORF">GCM10017621_04930</name>
</gene>
<dbReference type="Pfam" id="PF00226">
    <property type="entry name" value="DnaJ"/>
    <property type="match status" value="1"/>
</dbReference>
<evidence type="ECO:0000313" key="9">
    <source>
        <dbReference type="Proteomes" id="UP001143486"/>
    </source>
</evidence>
<comment type="subcellular location">
    <subcellularLocation>
        <location evidence="1">Membrane</location>
        <topology evidence="1">Single-pass membrane protein</topology>
    </subcellularLocation>
</comment>
<evidence type="ECO:0000256" key="4">
    <source>
        <dbReference type="ARBA" id="ARBA00023136"/>
    </source>
</evidence>
<dbReference type="Gene3D" id="1.10.287.110">
    <property type="entry name" value="DnaJ domain"/>
    <property type="match status" value="1"/>
</dbReference>
<dbReference type="AlphaFoldDB" id="A0A9W6IKW9"/>
<accession>A0A9W6IKW9</accession>
<proteinExistence type="inferred from homology"/>
<name>A0A9W6IKW9_9PROT</name>
<organism evidence="8 9">
    <name type="scientific">Maricaulis virginensis</name>
    <dbReference type="NCBI Taxonomy" id="144022"/>
    <lineage>
        <taxon>Bacteria</taxon>
        <taxon>Pseudomonadati</taxon>
        <taxon>Pseudomonadota</taxon>
        <taxon>Alphaproteobacteria</taxon>
        <taxon>Maricaulales</taxon>
        <taxon>Maricaulaceae</taxon>
        <taxon>Maricaulis</taxon>
    </lineage>
</organism>
<evidence type="ECO:0000256" key="1">
    <source>
        <dbReference type="ARBA" id="ARBA00004167"/>
    </source>
</evidence>
<feature type="transmembrane region" description="Helical" evidence="6">
    <location>
        <begin position="42"/>
        <end position="68"/>
    </location>
</feature>
<dbReference type="SUPFAM" id="SSF46565">
    <property type="entry name" value="Chaperone J-domain"/>
    <property type="match status" value="1"/>
</dbReference>
<dbReference type="EMBL" id="BSFE01000001">
    <property type="protein sequence ID" value="GLK50985.1"/>
    <property type="molecule type" value="Genomic_DNA"/>
</dbReference>
<evidence type="ECO:0000256" key="6">
    <source>
        <dbReference type="SAM" id="Phobius"/>
    </source>
</evidence>
<feature type="domain" description="J" evidence="7">
    <location>
        <begin position="98"/>
        <end position="155"/>
    </location>
</feature>
<evidence type="ECO:0000259" key="7">
    <source>
        <dbReference type="PROSITE" id="PS50076"/>
    </source>
</evidence>
<dbReference type="CDD" id="cd06257">
    <property type="entry name" value="DnaJ"/>
    <property type="match status" value="1"/>
</dbReference>
<dbReference type="InterPro" id="IPR001623">
    <property type="entry name" value="DnaJ_domain"/>
</dbReference>
<protein>
    <recommendedName>
        <fullName evidence="7">J domain-containing protein</fullName>
    </recommendedName>
</protein>
<comment type="caution">
    <text evidence="8">The sequence shown here is derived from an EMBL/GenBank/DDBJ whole genome shotgun (WGS) entry which is preliminary data.</text>
</comment>
<dbReference type="PANTHER" id="PTHR12763:SF28">
    <property type="entry name" value="GEO10507P1-RELATED"/>
    <property type="match status" value="1"/>
</dbReference>